<reference evidence="2" key="1">
    <citation type="submission" date="2016-10" db="EMBL/GenBank/DDBJ databases">
        <authorList>
            <person name="Varghese N."/>
            <person name="Submissions S."/>
        </authorList>
    </citation>
    <scope>NUCLEOTIDE SEQUENCE [LARGE SCALE GENOMIC DNA]</scope>
    <source>
        <strain evidence="2">DSM 1565</strain>
    </source>
</reference>
<dbReference type="RefSeq" id="WP_092864121.1">
    <property type="nucleotide sequence ID" value="NZ_FPCH01000001.1"/>
</dbReference>
<organism evidence="1 2">
    <name type="scientific">Hyphomicrobium facile</name>
    <dbReference type="NCBI Taxonomy" id="51670"/>
    <lineage>
        <taxon>Bacteria</taxon>
        <taxon>Pseudomonadati</taxon>
        <taxon>Pseudomonadota</taxon>
        <taxon>Alphaproteobacteria</taxon>
        <taxon>Hyphomicrobiales</taxon>
        <taxon>Hyphomicrobiaceae</taxon>
        <taxon>Hyphomicrobium</taxon>
    </lineage>
</organism>
<keyword evidence="2" id="KW-1185">Reference proteome</keyword>
<dbReference type="Proteomes" id="UP000199423">
    <property type="component" value="Unassembled WGS sequence"/>
</dbReference>
<sequence length="65" mass="7132">MAKFLECTELATGEAINVNFDNVEVFEKADQSGRSGTKISFVGGRYIFVQQTIKQLADSVNGDRS</sequence>
<evidence type="ECO:0000313" key="1">
    <source>
        <dbReference type="EMBL" id="SFV26987.1"/>
    </source>
</evidence>
<gene>
    <name evidence="1" type="ORF">SAMN04488557_0650</name>
</gene>
<name>A0A1I7MX44_9HYPH</name>
<proteinExistence type="predicted"/>
<protein>
    <submittedName>
        <fullName evidence="1">Uncharacterized protein</fullName>
    </submittedName>
</protein>
<dbReference type="AlphaFoldDB" id="A0A1I7MX44"/>
<dbReference type="OrthoDB" id="9855529at2"/>
<evidence type="ECO:0000313" key="2">
    <source>
        <dbReference type="Proteomes" id="UP000199423"/>
    </source>
</evidence>
<accession>A0A1I7MX44</accession>
<dbReference type="EMBL" id="FPCH01000001">
    <property type="protein sequence ID" value="SFV26987.1"/>
    <property type="molecule type" value="Genomic_DNA"/>
</dbReference>